<feature type="compositionally biased region" description="Low complexity" evidence="1">
    <location>
        <begin position="234"/>
        <end position="243"/>
    </location>
</feature>
<evidence type="ECO:0000313" key="4">
    <source>
        <dbReference type="Proteomes" id="UP001166784"/>
    </source>
</evidence>
<feature type="signal peptide" evidence="2">
    <location>
        <begin position="1"/>
        <end position="27"/>
    </location>
</feature>
<dbReference type="EMBL" id="JAKWJU010000002">
    <property type="protein sequence ID" value="MCH6161896.1"/>
    <property type="molecule type" value="Genomic_DNA"/>
</dbReference>
<evidence type="ECO:0000256" key="1">
    <source>
        <dbReference type="SAM" id="MobiDB-lite"/>
    </source>
</evidence>
<dbReference type="Proteomes" id="UP001166784">
    <property type="component" value="Unassembled WGS sequence"/>
</dbReference>
<feature type="compositionally biased region" description="Low complexity" evidence="1">
    <location>
        <begin position="79"/>
        <end position="92"/>
    </location>
</feature>
<evidence type="ECO:0000313" key="3">
    <source>
        <dbReference type="EMBL" id="MCH6161896.1"/>
    </source>
</evidence>
<evidence type="ECO:0008006" key="5">
    <source>
        <dbReference type="Google" id="ProtNLM"/>
    </source>
</evidence>
<dbReference type="PROSITE" id="PS51257">
    <property type="entry name" value="PROKAR_LIPOPROTEIN"/>
    <property type="match status" value="1"/>
</dbReference>
<evidence type="ECO:0000256" key="2">
    <source>
        <dbReference type="SAM" id="SignalP"/>
    </source>
</evidence>
<dbReference type="RefSeq" id="WP_241060587.1">
    <property type="nucleotide sequence ID" value="NZ_JAKWJU010000002.1"/>
</dbReference>
<gene>
    <name evidence="3" type="ORF">MMA15_16335</name>
</gene>
<reference evidence="3" key="1">
    <citation type="submission" date="2022-03" db="EMBL/GenBank/DDBJ databases">
        <authorList>
            <person name="Santos J.D.N."/>
            <person name="Kallscheuer N."/>
            <person name="Jogler C."/>
            <person name="Lage O.M."/>
        </authorList>
    </citation>
    <scope>NUCLEOTIDE SEQUENCE</scope>
    <source>
        <strain evidence="3">M600PL45_2</strain>
    </source>
</reference>
<feature type="compositionally biased region" description="Basic and acidic residues" evidence="1">
    <location>
        <begin position="194"/>
        <end position="211"/>
    </location>
</feature>
<feature type="region of interest" description="Disordered" evidence="1">
    <location>
        <begin position="30"/>
        <end position="63"/>
    </location>
</feature>
<feature type="chain" id="PRO_5047489305" description="DUF3558 domain-containing protein" evidence="2">
    <location>
        <begin position="28"/>
        <end position="334"/>
    </location>
</feature>
<protein>
    <recommendedName>
        <fullName evidence="5">DUF3558 domain-containing protein</fullName>
    </recommendedName>
</protein>
<keyword evidence="4" id="KW-1185">Reference proteome</keyword>
<name>A0ABS9T039_9ACTN</name>
<sequence>MQRRARTYATGVTGVALVAVLSGCLSACTGSSDDGGGPDTKPGNSSSAGPPAEPGKYRTLPEPCGAVGIGTLKKLLPGAEAAESAGGSSDPSGKGDEADPDASPYKGQAIATYDTDRRVGCRWKSATTLATRHLSVDLERVVSYDPAVSDDEQAQLLYDERAGQAEIPTDDDSSTPPDDGGDAGDGGDGGDDGSNDRDADGDGKSGDKSGKSGDSVKGGSGSDGGDDGSEKSDSGSAAADESGTGPEASQSPDEDLSPRILDDIGDNAYIDDQLDTSDSGVHRDITLVFRSANVIATVKYDQWLTDKRRTPDSAELQENARSVAEELAADFEDD</sequence>
<organism evidence="3 4">
    <name type="scientific">Streptomyces marispadix</name>
    <dbReference type="NCBI Taxonomy" id="2922868"/>
    <lineage>
        <taxon>Bacteria</taxon>
        <taxon>Bacillati</taxon>
        <taxon>Actinomycetota</taxon>
        <taxon>Actinomycetes</taxon>
        <taxon>Kitasatosporales</taxon>
        <taxon>Streptomycetaceae</taxon>
        <taxon>Streptomyces</taxon>
    </lineage>
</organism>
<reference evidence="3" key="2">
    <citation type="journal article" date="2023" name="Int. J. Syst. Evol. Microbiol.">
        <title>Streptomyces marispadix sp. nov., isolated from marine beach sediment of the Northern Coast of Portugal.</title>
        <authorList>
            <person name="dos Santos J.D.N."/>
            <person name="Vitorino I.R."/>
            <person name="Kallscheuer N."/>
            <person name="Srivastava A."/>
            <person name="Krautwurst S."/>
            <person name="Marz M."/>
            <person name="Jogler C."/>
            <person name="Lobo Da Cunha A."/>
            <person name="Catita J."/>
            <person name="Goncalves H."/>
            <person name="Gonzalez I."/>
            <person name="Reyes F."/>
            <person name="Lage O.M."/>
        </authorList>
    </citation>
    <scope>NUCLEOTIDE SEQUENCE</scope>
    <source>
        <strain evidence="3">M600PL45_2</strain>
    </source>
</reference>
<feature type="region of interest" description="Disordered" evidence="1">
    <location>
        <begin position="148"/>
        <end position="264"/>
    </location>
</feature>
<keyword evidence="2" id="KW-0732">Signal</keyword>
<accession>A0ABS9T039</accession>
<proteinExistence type="predicted"/>
<comment type="caution">
    <text evidence="3">The sequence shown here is derived from an EMBL/GenBank/DDBJ whole genome shotgun (WGS) entry which is preliminary data.</text>
</comment>
<feature type="region of interest" description="Disordered" evidence="1">
    <location>
        <begin position="79"/>
        <end position="107"/>
    </location>
</feature>